<dbReference type="Proteomes" id="UP000178367">
    <property type="component" value="Unassembled WGS sequence"/>
</dbReference>
<proteinExistence type="predicted"/>
<reference evidence="1 2" key="1">
    <citation type="journal article" date="2016" name="Nat. Commun.">
        <title>Thousands of microbial genomes shed light on interconnected biogeochemical processes in an aquifer system.</title>
        <authorList>
            <person name="Anantharaman K."/>
            <person name="Brown C.T."/>
            <person name="Hug L.A."/>
            <person name="Sharon I."/>
            <person name="Castelle C.J."/>
            <person name="Probst A.J."/>
            <person name="Thomas B.C."/>
            <person name="Singh A."/>
            <person name="Wilkins M.J."/>
            <person name="Karaoz U."/>
            <person name="Brodie E.L."/>
            <person name="Williams K.H."/>
            <person name="Hubbard S.S."/>
            <person name="Banfield J.F."/>
        </authorList>
    </citation>
    <scope>NUCLEOTIDE SEQUENCE [LARGE SCALE GENOMIC DNA]</scope>
</reference>
<gene>
    <name evidence="1" type="ORF">A2227_07855</name>
</gene>
<organism evidence="1 2">
    <name type="scientific">Candidatus Falkowbacteria bacterium RIFOXYA2_FULL_47_19</name>
    <dbReference type="NCBI Taxonomy" id="1797994"/>
    <lineage>
        <taxon>Bacteria</taxon>
        <taxon>Candidatus Falkowiibacteriota</taxon>
    </lineage>
</organism>
<protein>
    <submittedName>
        <fullName evidence="1">Uncharacterized protein</fullName>
    </submittedName>
</protein>
<sequence>MLEGEEEYRREESGRKEFGNRYWNDEDVDLMYGNDRDFESGYEMHEMIYDREMQTLDDCLNRGNFDGAEHILKHYKDVENIISVLKNVIVNYVFVSKDQYESFIAGLSDFLNQNKISKKKKLNFSIAKFLNSPELEELICDRWNEDYYDDSGNDDYYDDNENENATIASVIKNLNIPAAKKEKIALKVVKEQLIKGNIPYTRKLKEDFPVHSKDFDFNEVEDAALKGLINFLSENNLRSIDRIIKYSIISPEKLASPDVIQAALTGLINCLSAGYIDCAINIKDYFALPPEKLEQAAENCLTKHLLNNNIYYAIEIKDNFIISPEKLASPEIEQAILNNLVKNLLEGNIDTAIKIKDSFAISAEKLATPELEQAALSGLIKCLSEGYVDTAIKIKNNFTISPEKLEQAALSGLIDDLSRGYIDRAFKIKDSFAISAEKLATPELEQAALSGLIKCLSEGHINNAIEIKNDFTISPEKLEQAALTGLARQLSKGNIETVMSIKNNFLISPEKLATPGIEKAALQAIISQLLEGYINDAIKIKDNFTISPEKLEQAAITFLCDHLSKGHIDYAIKIKDNFTISPEKIQEADQPALSAIINELQKSCVSNAIKIKDKFKISPEKLATPKVEKAALQDLTAQLLAGYIKDAIHIKNNFPVSPEKLEQAALTGLIKQLSKGRISDASTIKDNFPVSPEKLDSPEVERAALTGLISELSNDHVDRAVKIKNCFPISPEKLDLAAIAEITNKLSTGHIDYAIQIKDNFMISPKKIATPEIEQAALTGLIRQLSNGYIEHAVRYKNNFTIAPENLEQTALTSLIGHLSNGKLGYAIDIKKDFTLSPEKLASPEVEQAALTSLADCLRDGQIENAFKISENFPISPEKLEQAALAGFKHQLSINRITNAFLIKKNFTIAPEKIEQAALAGLINGLSEGDTFNTSKIKDSFTIAPEKLASPEVEQAALAGLTKSLQECRVNDAIKIKDDFTIEKIASPEVEQAALAGLIKSLLDSCVHGAIMIKDNFSLSPEKLVSPEVAHTALASLINCLRGDHIHDAIMIKKNFSLSPENLEQAALTMFIHHLSEGHADSVIQIKHNFPISSENLSSLETEQAALKGLTILLSYGDINKAVMIKDHFAISPEKLEYAALKGLIGRLSEGHINDARKIGNIFNVLTEEKIRNAFLNPSPQNRKLIEFFGAITSEEERKKMSQELGIKMEALLYNGYAKYNKISSRNERNDLIQNFTRKISESIESGSDTKTFNKLVSIIKELDNQRNNDEQSTADFLFEVSKNISGKLDDKQFLILVRKLSEIKDQKANFFALRLAGQSRVKPLAFARSMQKLSDNGFVPKAITKFIVEEKEEKKQPSQEKIAVLQKIISEYPNQFSTIISTLSDPRFADFDLAEEKELVFSSLKDFKAVTPIIFERYRNAGEEGRKKLVEKINRIKPILFKNQSIKNILSGQDQEIFTEMIYIAYSPVGMSFQEVENLLEQVEDRTQDLAKFKFPEDGYDFSFNDKTRYRVKPGEMINPQVLDKVSGIFSGTYPKNEDEIKKISSVVAKLAKGGTDLKDSEITALLSLLSEEGQIKDFKSKTAKNKANIRLFLGEAKENLGVFFNDNFPRLLEQFLSANPQSKEKIEAILAHPERVDFIKNKIEKQIKDKNLQIDWNDPSQIVSAYFSLSCLKKIKQEISKETKKYELAPEGEGERSKLTDSSFRAYISKNVGSFFAKASAGICTAQDVSLFNRKEHFHINIVENSETVQANIQAYIINYPPDKKSLFLRGFNPNTKFMKNISIPVFCDKVIEVAKKFQRDNGLSGVYLSEQLGSWHALSNRSEVAAYLSRYLKSDNQKDFSYAITSAQRISKMYEV</sequence>
<accession>A0A1F5SFR2</accession>
<evidence type="ECO:0000313" key="1">
    <source>
        <dbReference type="EMBL" id="OGF25283.1"/>
    </source>
</evidence>
<dbReference type="EMBL" id="MFGB01000022">
    <property type="protein sequence ID" value="OGF25283.1"/>
    <property type="molecule type" value="Genomic_DNA"/>
</dbReference>
<name>A0A1F5SFR2_9BACT</name>
<comment type="caution">
    <text evidence="1">The sequence shown here is derived from an EMBL/GenBank/DDBJ whole genome shotgun (WGS) entry which is preliminary data.</text>
</comment>
<evidence type="ECO:0000313" key="2">
    <source>
        <dbReference type="Proteomes" id="UP000178367"/>
    </source>
</evidence>